<evidence type="ECO:0000256" key="2">
    <source>
        <dbReference type="ARBA" id="ARBA00004253"/>
    </source>
</evidence>
<keyword evidence="7" id="KW-0732">Signal</keyword>
<dbReference type="Gene3D" id="3.40.50.720">
    <property type="entry name" value="NAD(P)-binding Rossmann-like Domain"/>
    <property type="match status" value="1"/>
</dbReference>
<dbReference type="PANTHER" id="PTHR11530">
    <property type="entry name" value="D-AMINO ACID OXIDASE"/>
    <property type="match status" value="1"/>
</dbReference>
<evidence type="ECO:0000259" key="8">
    <source>
        <dbReference type="Pfam" id="PF01266"/>
    </source>
</evidence>
<dbReference type="InterPro" id="IPR006076">
    <property type="entry name" value="FAD-dep_OxRdtase"/>
</dbReference>
<proteinExistence type="inferred from homology"/>
<dbReference type="AlphaFoldDB" id="A0AAV3Z8I9"/>
<evidence type="ECO:0000313" key="10">
    <source>
        <dbReference type="Proteomes" id="UP000735302"/>
    </source>
</evidence>
<feature type="domain" description="FAD dependent oxidoreductase" evidence="8">
    <location>
        <begin position="4"/>
        <end position="147"/>
    </location>
</feature>
<dbReference type="PANTHER" id="PTHR11530:SF11">
    <property type="entry name" value="D-ASPARTATE OXIDASE"/>
    <property type="match status" value="1"/>
</dbReference>
<protein>
    <submittedName>
        <fullName evidence="9">D-aspartate oxidase-like</fullName>
    </submittedName>
</protein>
<dbReference type="GO" id="GO:0071949">
    <property type="term" value="F:FAD binding"/>
    <property type="evidence" value="ECO:0007669"/>
    <property type="project" value="InterPro"/>
</dbReference>
<dbReference type="Proteomes" id="UP000735302">
    <property type="component" value="Unassembled WGS sequence"/>
</dbReference>
<dbReference type="InterPro" id="IPR023209">
    <property type="entry name" value="DAO"/>
</dbReference>
<evidence type="ECO:0000256" key="6">
    <source>
        <dbReference type="ARBA" id="ARBA00023002"/>
    </source>
</evidence>
<evidence type="ECO:0000256" key="1">
    <source>
        <dbReference type="ARBA" id="ARBA00001974"/>
    </source>
</evidence>
<accession>A0AAV3Z8I9</accession>
<evidence type="ECO:0000256" key="4">
    <source>
        <dbReference type="ARBA" id="ARBA00022630"/>
    </source>
</evidence>
<keyword evidence="4" id="KW-0285">Flavoprotein</keyword>
<organism evidence="9 10">
    <name type="scientific">Plakobranchus ocellatus</name>
    <dbReference type="NCBI Taxonomy" id="259542"/>
    <lineage>
        <taxon>Eukaryota</taxon>
        <taxon>Metazoa</taxon>
        <taxon>Spiralia</taxon>
        <taxon>Lophotrochozoa</taxon>
        <taxon>Mollusca</taxon>
        <taxon>Gastropoda</taxon>
        <taxon>Heterobranchia</taxon>
        <taxon>Euthyneura</taxon>
        <taxon>Panpulmonata</taxon>
        <taxon>Sacoglossa</taxon>
        <taxon>Placobranchoidea</taxon>
        <taxon>Plakobranchidae</taxon>
        <taxon>Plakobranchus</taxon>
    </lineage>
</organism>
<dbReference type="GO" id="GO:0019478">
    <property type="term" value="P:D-amino acid catabolic process"/>
    <property type="evidence" value="ECO:0007669"/>
    <property type="project" value="TreeGrafter"/>
</dbReference>
<comment type="similarity">
    <text evidence="3">Belongs to the DAMOX/DASOX family.</text>
</comment>
<comment type="subcellular location">
    <subcellularLocation>
        <location evidence="2">Peroxisome matrix</location>
    </subcellularLocation>
</comment>
<dbReference type="SUPFAM" id="SSF51971">
    <property type="entry name" value="Nucleotide-binding domain"/>
    <property type="match status" value="1"/>
</dbReference>
<keyword evidence="5" id="KW-0274">FAD</keyword>
<comment type="cofactor">
    <cofactor evidence="1">
        <name>FAD</name>
        <dbReference type="ChEBI" id="CHEBI:57692"/>
    </cofactor>
</comment>
<feature type="signal peptide" evidence="7">
    <location>
        <begin position="1"/>
        <end position="18"/>
    </location>
</feature>
<comment type="caution">
    <text evidence="9">The sequence shown here is derived from an EMBL/GenBank/DDBJ whole genome shotgun (WGS) entry which is preliminary data.</text>
</comment>
<name>A0AAV3Z8I9_9GAST</name>
<dbReference type="EMBL" id="BLXT01002238">
    <property type="protein sequence ID" value="GFN92220.1"/>
    <property type="molecule type" value="Genomic_DNA"/>
</dbReference>
<sequence length="160" mass="17486">MVLKIAVIGAGIIGLSSAVAVQNRLQDASVTIIADRLTRHTTSHGSGGLFVPEAEGIPEALGNRWGKDGAEHFFDLATSSESASSGVSLVSGLELHNGEKLPPWANFMINLQDIPQELKPYFLKYYKYGHMFTTAIIEGNKYLPWLTNRYITPYTVSLCT</sequence>
<keyword evidence="10" id="KW-1185">Reference proteome</keyword>
<dbReference type="GO" id="GO:0005782">
    <property type="term" value="C:peroxisomal matrix"/>
    <property type="evidence" value="ECO:0007669"/>
    <property type="project" value="UniProtKB-SubCell"/>
</dbReference>
<evidence type="ECO:0000256" key="7">
    <source>
        <dbReference type="SAM" id="SignalP"/>
    </source>
</evidence>
<evidence type="ECO:0000313" key="9">
    <source>
        <dbReference type="EMBL" id="GFN92220.1"/>
    </source>
</evidence>
<dbReference type="GO" id="GO:0003884">
    <property type="term" value="F:D-amino-acid oxidase activity"/>
    <property type="evidence" value="ECO:0007669"/>
    <property type="project" value="InterPro"/>
</dbReference>
<evidence type="ECO:0000256" key="5">
    <source>
        <dbReference type="ARBA" id="ARBA00022827"/>
    </source>
</evidence>
<dbReference type="Pfam" id="PF01266">
    <property type="entry name" value="DAO"/>
    <property type="match status" value="1"/>
</dbReference>
<evidence type="ECO:0000256" key="3">
    <source>
        <dbReference type="ARBA" id="ARBA00006730"/>
    </source>
</evidence>
<feature type="chain" id="PRO_5043853570" evidence="7">
    <location>
        <begin position="19"/>
        <end position="160"/>
    </location>
</feature>
<gene>
    <name evidence="9" type="ORF">PoB_001872600</name>
</gene>
<reference evidence="9 10" key="1">
    <citation type="journal article" date="2021" name="Elife">
        <title>Chloroplast acquisition without the gene transfer in kleptoplastic sea slugs, Plakobranchus ocellatus.</title>
        <authorList>
            <person name="Maeda T."/>
            <person name="Takahashi S."/>
            <person name="Yoshida T."/>
            <person name="Shimamura S."/>
            <person name="Takaki Y."/>
            <person name="Nagai Y."/>
            <person name="Toyoda A."/>
            <person name="Suzuki Y."/>
            <person name="Arimoto A."/>
            <person name="Ishii H."/>
            <person name="Satoh N."/>
            <person name="Nishiyama T."/>
            <person name="Hasebe M."/>
            <person name="Maruyama T."/>
            <person name="Minagawa J."/>
            <person name="Obokata J."/>
            <person name="Shigenobu S."/>
        </authorList>
    </citation>
    <scope>NUCLEOTIDE SEQUENCE [LARGE SCALE GENOMIC DNA]</scope>
</reference>
<keyword evidence="6" id="KW-0560">Oxidoreductase</keyword>